<dbReference type="EMBL" id="JAOAOG010000085">
    <property type="protein sequence ID" value="KAJ6250085.1"/>
    <property type="molecule type" value="Genomic_DNA"/>
</dbReference>
<evidence type="ECO:0000256" key="2">
    <source>
        <dbReference type="SAM" id="MobiDB-lite"/>
    </source>
</evidence>
<feature type="coiled-coil region" evidence="1">
    <location>
        <begin position="26"/>
        <end position="113"/>
    </location>
</feature>
<reference evidence="3" key="1">
    <citation type="submission" date="2022-08" db="EMBL/GenBank/DDBJ databases">
        <title>Novel sulfate-reducing endosymbionts in the free-living metamonad Anaeramoeba.</title>
        <authorList>
            <person name="Jerlstrom-Hultqvist J."/>
            <person name="Cepicka I."/>
            <person name="Gallot-Lavallee L."/>
            <person name="Salas-Leiva D."/>
            <person name="Curtis B.A."/>
            <person name="Zahonova K."/>
            <person name="Pipaliya S."/>
            <person name="Dacks J."/>
            <person name="Roger A.J."/>
        </authorList>
    </citation>
    <scope>NUCLEOTIDE SEQUENCE</scope>
    <source>
        <strain evidence="3">Schooner1</strain>
    </source>
</reference>
<protein>
    <submittedName>
        <fullName evidence="3">Uncharacterized protein</fullName>
    </submittedName>
</protein>
<accession>A0ABQ8YZM2</accession>
<name>A0ABQ8YZM2_9EUKA</name>
<proteinExistence type="predicted"/>
<comment type="caution">
    <text evidence="3">The sequence shown here is derived from an EMBL/GenBank/DDBJ whole genome shotgun (WGS) entry which is preliminary data.</text>
</comment>
<dbReference type="Proteomes" id="UP001150062">
    <property type="component" value="Unassembled WGS sequence"/>
</dbReference>
<keyword evidence="1" id="KW-0175">Coiled coil</keyword>
<evidence type="ECO:0000256" key="1">
    <source>
        <dbReference type="SAM" id="Coils"/>
    </source>
</evidence>
<gene>
    <name evidence="3" type="ORF">M0813_16347</name>
</gene>
<feature type="compositionally biased region" description="Basic residues" evidence="2">
    <location>
        <begin position="114"/>
        <end position="123"/>
    </location>
</feature>
<keyword evidence="4" id="KW-1185">Reference proteome</keyword>
<feature type="compositionally biased region" description="Basic and acidic residues" evidence="2">
    <location>
        <begin position="124"/>
        <end position="146"/>
    </location>
</feature>
<organism evidence="3 4">
    <name type="scientific">Anaeramoeba flamelloides</name>
    <dbReference type="NCBI Taxonomy" id="1746091"/>
    <lineage>
        <taxon>Eukaryota</taxon>
        <taxon>Metamonada</taxon>
        <taxon>Anaeramoebidae</taxon>
        <taxon>Anaeramoeba</taxon>
    </lineage>
</organism>
<evidence type="ECO:0000313" key="4">
    <source>
        <dbReference type="Proteomes" id="UP001150062"/>
    </source>
</evidence>
<sequence>MNKLFYFNKKNITKKNSKKEKELVVISVLKKEIPFLEKEINKQKKLKIQISDHLQKLRQQHSNCNETIKNLQNEIQLIKDDINQLETNINLEKSNFEYKLEKLNTLYDFLKREKGKGKKKKEKEKKMEKETRKGNEKGRERGTQEI</sequence>
<evidence type="ECO:0000313" key="3">
    <source>
        <dbReference type="EMBL" id="KAJ6250085.1"/>
    </source>
</evidence>
<feature type="region of interest" description="Disordered" evidence="2">
    <location>
        <begin position="114"/>
        <end position="146"/>
    </location>
</feature>